<name>A0A517VSD5_9PLAN</name>
<dbReference type="RefSeq" id="WP_144983190.1">
    <property type="nucleotide sequence ID" value="NZ_CP037920.1"/>
</dbReference>
<evidence type="ECO:0000313" key="1">
    <source>
        <dbReference type="EMBL" id="QDT95925.1"/>
    </source>
</evidence>
<protein>
    <recommendedName>
        <fullName evidence="3">Zinc-finger domain-containing protein</fullName>
    </recommendedName>
</protein>
<accession>A0A517VSD5</accession>
<evidence type="ECO:0000313" key="2">
    <source>
        <dbReference type="Proteomes" id="UP000318704"/>
    </source>
</evidence>
<dbReference type="Proteomes" id="UP000318704">
    <property type="component" value="Chromosome"/>
</dbReference>
<proteinExistence type="predicted"/>
<dbReference type="EMBL" id="CP037920">
    <property type="protein sequence ID" value="QDT95925.1"/>
    <property type="molecule type" value="Genomic_DNA"/>
</dbReference>
<evidence type="ECO:0008006" key="3">
    <source>
        <dbReference type="Google" id="ProtNLM"/>
    </source>
</evidence>
<sequence length="82" mass="9269">MALNKQHITNLLGMIRSVEPDELDCDSCYEQLSELAEVELHSGRVPDTLKLVEHHLHQCPCCKDEFNALLESLHALQAENSD</sequence>
<organism evidence="1 2">
    <name type="scientific">Gimesia aquarii</name>
    <dbReference type="NCBI Taxonomy" id="2527964"/>
    <lineage>
        <taxon>Bacteria</taxon>
        <taxon>Pseudomonadati</taxon>
        <taxon>Planctomycetota</taxon>
        <taxon>Planctomycetia</taxon>
        <taxon>Planctomycetales</taxon>
        <taxon>Planctomycetaceae</taxon>
        <taxon>Gimesia</taxon>
    </lineage>
</organism>
<gene>
    <name evidence="1" type="ORF">V144x_13740</name>
</gene>
<dbReference type="AlphaFoldDB" id="A0A517VSD5"/>
<dbReference type="KEGG" id="gaw:V144x_13740"/>
<reference evidence="1 2" key="1">
    <citation type="submission" date="2019-03" db="EMBL/GenBank/DDBJ databases">
        <title>Deep-cultivation of Planctomycetes and their phenomic and genomic characterization uncovers novel biology.</title>
        <authorList>
            <person name="Wiegand S."/>
            <person name="Jogler M."/>
            <person name="Boedeker C."/>
            <person name="Pinto D."/>
            <person name="Vollmers J."/>
            <person name="Rivas-Marin E."/>
            <person name="Kohn T."/>
            <person name="Peeters S.H."/>
            <person name="Heuer A."/>
            <person name="Rast P."/>
            <person name="Oberbeckmann S."/>
            <person name="Bunk B."/>
            <person name="Jeske O."/>
            <person name="Meyerdierks A."/>
            <person name="Storesund J.E."/>
            <person name="Kallscheuer N."/>
            <person name="Luecker S."/>
            <person name="Lage O.M."/>
            <person name="Pohl T."/>
            <person name="Merkel B.J."/>
            <person name="Hornburger P."/>
            <person name="Mueller R.-W."/>
            <person name="Bruemmer F."/>
            <person name="Labrenz M."/>
            <person name="Spormann A.M."/>
            <person name="Op den Camp H."/>
            <person name="Overmann J."/>
            <person name="Amann R."/>
            <person name="Jetten M.S.M."/>
            <person name="Mascher T."/>
            <person name="Medema M.H."/>
            <person name="Devos D.P."/>
            <person name="Kaster A.-K."/>
            <person name="Ovreas L."/>
            <person name="Rohde M."/>
            <person name="Galperin M.Y."/>
            <person name="Jogler C."/>
        </authorList>
    </citation>
    <scope>NUCLEOTIDE SEQUENCE [LARGE SCALE GENOMIC DNA]</scope>
    <source>
        <strain evidence="1 2">V144</strain>
    </source>
</reference>